<reference evidence="1" key="1">
    <citation type="journal article" date="2013" name="Nature">
        <title>Draft genome of the wheat A-genome progenitor Triticum urartu.</title>
        <authorList>
            <person name="Ling H.Q."/>
            <person name="Zhao S."/>
            <person name="Liu D."/>
            <person name="Wang J."/>
            <person name="Sun H."/>
            <person name="Zhang C."/>
            <person name="Fan H."/>
            <person name="Li D."/>
            <person name="Dong L."/>
            <person name="Tao Y."/>
            <person name="Gao C."/>
            <person name="Wu H."/>
            <person name="Li Y."/>
            <person name="Cui Y."/>
            <person name="Guo X."/>
            <person name="Zheng S."/>
            <person name="Wang B."/>
            <person name="Yu K."/>
            <person name="Liang Q."/>
            <person name="Yang W."/>
            <person name="Lou X."/>
            <person name="Chen J."/>
            <person name="Feng M."/>
            <person name="Jian J."/>
            <person name="Zhang X."/>
            <person name="Luo G."/>
            <person name="Jiang Y."/>
            <person name="Liu J."/>
            <person name="Wang Z."/>
            <person name="Sha Y."/>
            <person name="Zhang B."/>
            <person name="Wu H."/>
            <person name="Tang D."/>
            <person name="Shen Q."/>
            <person name="Xue P."/>
            <person name="Zou S."/>
            <person name="Wang X."/>
            <person name="Liu X."/>
            <person name="Wang F."/>
            <person name="Yang Y."/>
            <person name="An X."/>
            <person name="Dong Z."/>
            <person name="Zhang K."/>
            <person name="Zhang X."/>
            <person name="Luo M.C."/>
            <person name="Dvorak J."/>
            <person name="Tong Y."/>
            <person name="Wang J."/>
            <person name="Yang H."/>
            <person name="Li Z."/>
            <person name="Wang D."/>
            <person name="Zhang A."/>
            <person name="Wang J."/>
        </authorList>
    </citation>
    <scope>NUCLEOTIDE SEQUENCE</scope>
</reference>
<organism evidence="1">
    <name type="scientific">Triticum urartu</name>
    <name type="common">Red wild einkorn</name>
    <name type="synonym">Crithodium urartu</name>
    <dbReference type="NCBI Taxonomy" id="4572"/>
    <lineage>
        <taxon>Eukaryota</taxon>
        <taxon>Viridiplantae</taxon>
        <taxon>Streptophyta</taxon>
        <taxon>Embryophyta</taxon>
        <taxon>Tracheophyta</taxon>
        <taxon>Spermatophyta</taxon>
        <taxon>Magnoliopsida</taxon>
        <taxon>Liliopsida</taxon>
        <taxon>Poales</taxon>
        <taxon>Poaceae</taxon>
        <taxon>BOP clade</taxon>
        <taxon>Pooideae</taxon>
        <taxon>Triticodae</taxon>
        <taxon>Triticeae</taxon>
        <taxon>Triticinae</taxon>
        <taxon>Triticum</taxon>
    </lineage>
</organism>
<accession>M8A3M3</accession>
<dbReference type="EMBL" id="KD122956">
    <property type="protein sequence ID" value="EMS59260.1"/>
    <property type="molecule type" value="Genomic_DNA"/>
</dbReference>
<protein>
    <submittedName>
        <fullName evidence="1">Uncharacterized protein</fullName>
    </submittedName>
</protein>
<sequence length="163" mass="17266">MAAASSLRNALFPLLRKRIAMMAGGGSAGNSGGSGGATGLEELRRDALKETGRLLDVYNKLSDVDTKLLEELARLERENLKNSVRAKENRSSITYGLLGSGAAVFLTISSWLGQYIQGCVVHDAAKEVVEMQRLRKLDALIDGLGEEGAADKTAAASANVDTK</sequence>
<dbReference type="AlphaFoldDB" id="M8A3M3"/>
<dbReference type="OMA" id="QYIQGCV"/>
<proteinExistence type="predicted"/>
<name>M8A3M3_TRIUA</name>
<evidence type="ECO:0000313" key="1">
    <source>
        <dbReference type="EMBL" id="EMS59260.1"/>
    </source>
</evidence>
<gene>
    <name evidence="1" type="ORF">TRIUR3_17585</name>
</gene>